<proteinExistence type="predicted"/>
<name>A0ACC1TBZ7_9APHY</name>
<comment type="caution">
    <text evidence="1">The sequence shown here is derived from an EMBL/GenBank/DDBJ whole genome shotgun (WGS) entry which is preliminary data.</text>
</comment>
<evidence type="ECO:0000313" key="1">
    <source>
        <dbReference type="EMBL" id="KAJ3557903.1"/>
    </source>
</evidence>
<dbReference type="EMBL" id="JANHOG010000123">
    <property type="protein sequence ID" value="KAJ3557903.1"/>
    <property type="molecule type" value="Genomic_DNA"/>
</dbReference>
<gene>
    <name evidence="1" type="ORF">NM688_g1217</name>
</gene>
<keyword evidence="2" id="KW-1185">Reference proteome</keyword>
<evidence type="ECO:0000313" key="2">
    <source>
        <dbReference type="Proteomes" id="UP001148662"/>
    </source>
</evidence>
<reference evidence="1" key="1">
    <citation type="submission" date="2022-07" db="EMBL/GenBank/DDBJ databases">
        <title>Genome Sequence of Phlebia brevispora.</title>
        <authorList>
            <person name="Buettner E."/>
        </authorList>
    </citation>
    <scope>NUCLEOTIDE SEQUENCE</scope>
    <source>
        <strain evidence="1">MPL23</strain>
    </source>
</reference>
<protein>
    <submittedName>
        <fullName evidence="1">Uncharacterized protein</fullName>
    </submittedName>
</protein>
<organism evidence="1 2">
    <name type="scientific">Phlebia brevispora</name>
    <dbReference type="NCBI Taxonomy" id="194682"/>
    <lineage>
        <taxon>Eukaryota</taxon>
        <taxon>Fungi</taxon>
        <taxon>Dikarya</taxon>
        <taxon>Basidiomycota</taxon>
        <taxon>Agaricomycotina</taxon>
        <taxon>Agaricomycetes</taxon>
        <taxon>Polyporales</taxon>
        <taxon>Meruliaceae</taxon>
        <taxon>Phlebia</taxon>
    </lineage>
</organism>
<sequence length="1673" mass="182239">MAPSAVIVQSYLKLCAITLVLYHRSFSVCLEVIVLDGEQQFELEWPVRYSTCHHPLRFCHELYAVKDGSRRSHCAATCTYSVQGVNLYAIISLSWFLSEVSTLYFARTGRRWLHRMWPRTRGIHQSQYEWTCIPSVPRDLAQELHSGPVSAKAAGFFTSPCGAVPQEPTSPVPLETSHARALISGELLPFDGSASGYSSQMSRLYIDPMALLKQIYASMCSLRTQLASTQGIEQHVRGVPSSLFIHFAVQEWNLVEFRFPSSLNRSSRIASSANSFSSTVTTQYISDIKVVYDSEPSGAVQEINGQGNNINKGQGGKYVYLVPVYTTRAADACNSFRLVVQDSEDSAHIDLARGVGRAYRYLLPLSDMKNEDKITSLVLLRSSSAVSSPPSGYSGITGDVNKDRGGDFLYLVWKTETVSFSQVYNLGIVIVFGSMPSQEPRGALTEIHGGGNDINEGFGGSYVWLVNNYTNSPDKACTAFNVVIQDRANDALRDLCIRANAKYGYLLNMQSNGIYSKVTTARLLRSSSAVSAGPPSGYDGMSIDLNTDRDKDYLYVVWKVEQAQCDDYLVSGLSVTYGSLPSYQPRTSVTEIHDSGDGTRDDINKGLGGSYVWISATYTRDVAAACNGFVVAIQNTEDSQQSNLAKGAGGSYRYLLPLRDATNDRKITNIRLLRSSSALTTPPDGYTGMTSDLNEGRGGDFLYVIWTEIIVPTRRLYVSGMTVKYGSMLSQEPSMAVNTLGANGDNINQGFGGSFVWLENTTTQNLADACTSFEIAIQSTVDPNLQDLVKGTDGDRRYLVLLGDVANPNKIIGTRLLRSDHAIDTPPDGYQGISTDINRGRKKDFLYIIWQTDSVGSAVQWVSGIDVVYGSQPSQEVRNAVHEIHGAGDNINMGYGGSYVWVTPQYSNYSGDACTSFNVVIRDSEMPGHQDLAKGAGRPHRYLIPVREPSARSKIVDLALLRSSSAFSNPPPPYSGMTSDINDGRGGDFLYLIWRTVPMPSSSSDDSFVILKDVDIPGYDIAHYPQAANNPSKLKDIALQKTGSLITAFNTDGWMKTCDPRRMDLWTRSPGRNLYVRVQFTGWNFSQGVDAPGNDMYNYPLGTNAPVVMDEIIDGPSDDNHDKVAGFNTSGWVKSQVTSQKQWTDLPINGLYTRLEFSDYAFFPQVDSPGNDIVQVQDLANNIPALIRMSNSYSNAAGFNTDGRIKSLIKYPPSSSSQFTQPTQGLYARIAWRGWTFLPGIDSPGNDKGHLTGKQVRELIDAANNDSDIVAFNTDGWMKASLADSPSENTSSSFPLYGLYVRISGLDNVKAFESLAADGAMLASTQAAERADDWTKLSIALFLMKSTALIWGRWFITDATVRMQYASAVAIGAADVRARWESGALSLENAVEEAVSMRNSWLRDSRARSSPLGGWIAEAIKPQGLSVAETLDRYASRKYNKKFADLTAEEGRRVVGAAIDASGRANRRITGIMKNLSRVGKAVMVVGVAMSMYQVVTAEDWKKEAIVQTGTWSASIIGGAIGTGVGALVSPIGAILGGLTGGLLGSWIGDLALSRWFYGGSSDVSGSALLHADMLSIARSMVDAHFATTGSQFLVHQIHATHLAVDIADKAAVTRMCATMIAASGSRTDSEDAEVIATVVWIRANNQTLPANAANPADFMTLLVWASRNLPSN</sequence>
<dbReference type="Proteomes" id="UP001148662">
    <property type="component" value="Unassembled WGS sequence"/>
</dbReference>
<accession>A0ACC1TBZ7</accession>